<reference evidence="1" key="1">
    <citation type="journal article" date="2020" name="Nature">
        <title>Giant virus diversity and host interactions through global metagenomics.</title>
        <authorList>
            <person name="Schulz F."/>
            <person name="Roux S."/>
            <person name="Paez-Espino D."/>
            <person name="Jungbluth S."/>
            <person name="Walsh D.A."/>
            <person name="Denef V.J."/>
            <person name="McMahon K.D."/>
            <person name="Konstantinidis K.T."/>
            <person name="Eloe-Fadrosh E.A."/>
            <person name="Kyrpides N.C."/>
            <person name="Woyke T."/>
        </authorList>
    </citation>
    <scope>NUCLEOTIDE SEQUENCE</scope>
    <source>
        <strain evidence="1">GVMAG-M-3300025880-75</strain>
    </source>
</reference>
<evidence type="ECO:0000313" key="1">
    <source>
        <dbReference type="EMBL" id="QHU02370.1"/>
    </source>
</evidence>
<proteinExistence type="predicted"/>
<dbReference type="AlphaFoldDB" id="A0A6C0JC18"/>
<organism evidence="1">
    <name type="scientific">viral metagenome</name>
    <dbReference type="NCBI Taxonomy" id="1070528"/>
    <lineage>
        <taxon>unclassified sequences</taxon>
        <taxon>metagenomes</taxon>
        <taxon>organismal metagenomes</taxon>
    </lineage>
</organism>
<name>A0A6C0JC18_9ZZZZ</name>
<sequence>MSWGTCYSGSNNIHFNIPPIMSDGRHYTTFDPSHKANTELRDSLGIKNNYQYRQWLINNSKTVTTQNRNLACNESSQCIVEAAQAPSQQKYLFKNCADDSRPYGYEDSDLKNMYVTRKALQSRLRAPIMTQEQLLLRRASKCTVGDANNAGPMRSCSSNTFN</sequence>
<dbReference type="EMBL" id="MN740356">
    <property type="protein sequence ID" value="QHU02370.1"/>
    <property type="molecule type" value="Genomic_DNA"/>
</dbReference>
<protein>
    <submittedName>
        <fullName evidence="1">Uncharacterized protein</fullName>
    </submittedName>
</protein>
<accession>A0A6C0JC18</accession>